<dbReference type="Proteomes" id="UP000663879">
    <property type="component" value="Unassembled WGS sequence"/>
</dbReference>
<evidence type="ECO:0000256" key="2">
    <source>
        <dbReference type="ARBA" id="ARBA00023014"/>
    </source>
</evidence>
<keyword evidence="5" id="KW-1185">Reference proteome</keyword>
<dbReference type="PANTHER" id="PTHR45444:SF3">
    <property type="entry name" value="XANTHINE DEHYDROGENASE"/>
    <property type="match status" value="1"/>
</dbReference>
<dbReference type="InterPro" id="IPR036010">
    <property type="entry name" value="2Fe-2S_ferredoxin-like_sf"/>
</dbReference>
<dbReference type="GO" id="GO:0051537">
    <property type="term" value="F:2 iron, 2 sulfur cluster binding"/>
    <property type="evidence" value="ECO:0007669"/>
    <property type="project" value="UniProtKB-KW"/>
</dbReference>
<gene>
    <name evidence="4" type="ORF">OXX778_LOCUS1949</name>
</gene>
<dbReference type="SUPFAM" id="SSF54292">
    <property type="entry name" value="2Fe-2S ferredoxin-like"/>
    <property type="match status" value="1"/>
</dbReference>
<dbReference type="Gene3D" id="3.10.20.30">
    <property type="match status" value="1"/>
</dbReference>
<dbReference type="InterPro" id="IPR016208">
    <property type="entry name" value="Ald_Oxase/xanthine_DH-like"/>
</dbReference>
<organism evidence="4 5">
    <name type="scientific">Brachionus calyciflorus</name>
    <dbReference type="NCBI Taxonomy" id="104777"/>
    <lineage>
        <taxon>Eukaryota</taxon>
        <taxon>Metazoa</taxon>
        <taxon>Spiralia</taxon>
        <taxon>Gnathifera</taxon>
        <taxon>Rotifera</taxon>
        <taxon>Eurotatoria</taxon>
        <taxon>Monogononta</taxon>
        <taxon>Pseudotrocha</taxon>
        <taxon>Ploima</taxon>
        <taxon>Brachionidae</taxon>
        <taxon>Brachionus</taxon>
    </lineage>
</organism>
<evidence type="ECO:0000259" key="3">
    <source>
        <dbReference type="Pfam" id="PF00111"/>
    </source>
</evidence>
<dbReference type="GO" id="GO:0005506">
    <property type="term" value="F:iron ion binding"/>
    <property type="evidence" value="ECO:0007669"/>
    <property type="project" value="InterPro"/>
</dbReference>
<dbReference type="Pfam" id="PF00111">
    <property type="entry name" value="Fer2"/>
    <property type="match status" value="1"/>
</dbReference>
<keyword evidence="1" id="KW-0001">2Fe-2S</keyword>
<accession>A0A813MKP8</accession>
<dbReference type="OrthoDB" id="8300278at2759"/>
<dbReference type="GO" id="GO:0016491">
    <property type="term" value="F:oxidoreductase activity"/>
    <property type="evidence" value="ECO:0007669"/>
    <property type="project" value="InterPro"/>
</dbReference>
<sequence>MSCKTEKIETNEISFYVNGKLQKIKDEYPLYTSLGSYIRNVLKLTGTKVYCHEGGCGCCVVHATEFDSTTNQYKELSVNSVIFT</sequence>
<evidence type="ECO:0000313" key="5">
    <source>
        <dbReference type="Proteomes" id="UP000663879"/>
    </source>
</evidence>
<keyword evidence="1" id="KW-0479">Metal-binding</keyword>
<evidence type="ECO:0000256" key="1">
    <source>
        <dbReference type="ARBA" id="ARBA00022714"/>
    </source>
</evidence>
<dbReference type="InterPro" id="IPR012675">
    <property type="entry name" value="Beta-grasp_dom_sf"/>
</dbReference>
<dbReference type="EMBL" id="CAJNOC010000138">
    <property type="protein sequence ID" value="CAF0718408.1"/>
    <property type="molecule type" value="Genomic_DNA"/>
</dbReference>
<reference evidence="4" key="1">
    <citation type="submission" date="2021-02" db="EMBL/GenBank/DDBJ databases">
        <authorList>
            <person name="Nowell W R."/>
        </authorList>
    </citation>
    <scope>NUCLEOTIDE SEQUENCE</scope>
    <source>
        <strain evidence="4">Ploen Becks lab</strain>
    </source>
</reference>
<name>A0A813MKP8_9BILA</name>
<evidence type="ECO:0000313" key="4">
    <source>
        <dbReference type="EMBL" id="CAF0718408.1"/>
    </source>
</evidence>
<dbReference type="InterPro" id="IPR001041">
    <property type="entry name" value="2Fe-2S_ferredoxin-type"/>
</dbReference>
<dbReference type="AlphaFoldDB" id="A0A813MKP8"/>
<feature type="domain" description="2Fe-2S ferredoxin-type" evidence="3">
    <location>
        <begin position="33"/>
        <end position="65"/>
    </location>
</feature>
<keyword evidence="2" id="KW-0411">Iron-sulfur</keyword>
<comment type="caution">
    <text evidence="4">The sequence shown here is derived from an EMBL/GenBank/DDBJ whole genome shotgun (WGS) entry which is preliminary data.</text>
</comment>
<protein>
    <recommendedName>
        <fullName evidence="3">2Fe-2S ferredoxin-type domain-containing protein</fullName>
    </recommendedName>
</protein>
<proteinExistence type="predicted"/>
<dbReference type="PANTHER" id="PTHR45444">
    <property type="entry name" value="XANTHINE DEHYDROGENASE"/>
    <property type="match status" value="1"/>
</dbReference>
<keyword evidence="1" id="KW-0408">Iron</keyword>